<dbReference type="OrthoDB" id="116715at2"/>
<name>A0A5Q4VIH5_9BACT</name>
<dbReference type="AlphaFoldDB" id="A0A5Q4VIH5"/>
<accession>A0A5Q4VIH5</accession>
<reference evidence="1 2" key="1">
    <citation type="submission" date="2019-06" db="EMBL/GenBank/DDBJ databases">
        <title>Desulfobotulus mexicanus sp. nov., a novel sulfate-reducing bacterium isolated from the sediment of an alkaline crater lake in Mexico.</title>
        <authorList>
            <person name="Hirschler-Rea A."/>
        </authorList>
    </citation>
    <scope>NUCLEOTIDE SEQUENCE [LARGE SCALE GENOMIC DNA]</scope>
    <source>
        <strain evidence="1 2">PAR22N</strain>
    </source>
</reference>
<sequence>MTYTLRLFTKEKRVPSIPQLQQNMNSLFPAIPLIPENPGQYPWEQILVRDPENRDLALLCRIPLTDSPLAEARKEKLKEEIRHGLPLSGARWLEKYFRKINMLYEIHPMEEVQSHQGWEVLLHLRLSLWEQVRGIFHTRDEGFTNPQGDLILWEYPPSATGVVPAAVYRFGQFRSFSLNLASPSQRAAFLKGNIP</sequence>
<comment type="caution">
    <text evidence="1">The sequence shown here is derived from an EMBL/GenBank/DDBJ whole genome shotgun (WGS) entry which is preliminary data.</text>
</comment>
<organism evidence="1 2">
    <name type="scientific">Desulfobotulus mexicanus</name>
    <dbReference type="NCBI Taxonomy" id="2586642"/>
    <lineage>
        <taxon>Bacteria</taxon>
        <taxon>Pseudomonadati</taxon>
        <taxon>Thermodesulfobacteriota</taxon>
        <taxon>Desulfobacteria</taxon>
        <taxon>Desulfobacterales</taxon>
        <taxon>Desulfobacteraceae</taxon>
        <taxon>Desulfobotulus</taxon>
    </lineage>
</organism>
<dbReference type="EMBL" id="VDMB01000001">
    <property type="protein sequence ID" value="TYT76027.1"/>
    <property type="molecule type" value="Genomic_DNA"/>
</dbReference>
<evidence type="ECO:0000313" key="1">
    <source>
        <dbReference type="EMBL" id="TYT76027.1"/>
    </source>
</evidence>
<keyword evidence="2" id="KW-1185">Reference proteome</keyword>
<gene>
    <name evidence="1" type="ORF">FIM25_00275</name>
</gene>
<protein>
    <submittedName>
        <fullName evidence="1">Uncharacterized protein</fullName>
    </submittedName>
</protein>
<proteinExistence type="predicted"/>
<dbReference type="Proteomes" id="UP000321899">
    <property type="component" value="Unassembled WGS sequence"/>
</dbReference>
<dbReference type="RefSeq" id="WP_139444973.1">
    <property type="nucleotide sequence ID" value="NZ_VDMB01000001.1"/>
</dbReference>
<evidence type="ECO:0000313" key="2">
    <source>
        <dbReference type="Proteomes" id="UP000321899"/>
    </source>
</evidence>